<accession>A0A7D5Z2K6</accession>
<sequence length="148" mass="16270">MGGNPVNFVDLSGLETTVVINNNTPLTGTHAGAVIDGNIYDPGGHYFQDRRLQYGEEFQGSLQDYLRYQREDGNDVQTYTFPTSSEDEAKILERIDNSPTENGGFCATSVRDTLSGIGPFKNLPKSGYFPSTPRGLGKDLAKIMKKKK</sequence>
<dbReference type="AlphaFoldDB" id="A0A7D5Z2K6"/>
<keyword evidence="2" id="KW-1185">Reference proteome</keyword>
<dbReference type="KEGG" id="cfon:HZU75_06460"/>
<dbReference type="EMBL" id="CP058952">
    <property type="protein sequence ID" value="QLI81201.1"/>
    <property type="molecule type" value="Genomic_DNA"/>
</dbReference>
<organism evidence="1 2">
    <name type="scientific">Chitinibacter fontanus</name>
    <dbReference type="NCBI Taxonomy" id="1737446"/>
    <lineage>
        <taxon>Bacteria</taxon>
        <taxon>Pseudomonadati</taxon>
        <taxon>Pseudomonadota</taxon>
        <taxon>Betaproteobacteria</taxon>
        <taxon>Neisseriales</taxon>
        <taxon>Chitinibacteraceae</taxon>
        <taxon>Chitinibacter</taxon>
    </lineage>
</organism>
<name>A0A7D5Z2K6_9NEIS</name>
<gene>
    <name evidence="1" type="ORF">HZU75_06460</name>
</gene>
<dbReference type="RefSeq" id="WP_180308330.1">
    <property type="nucleotide sequence ID" value="NZ_CP058952.1"/>
</dbReference>
<evidence type="ECO:0000313" key="2">
    <source>
        <dbReference type="Proteomes" id="UP000510822"/>
    </source>
</evidence>
<protein>
    <submittedName>
        <fullName evidence="1">Uncharacterized protein</fullName>
    </submittedName>
</protein>
<evidence type="ECO:0000313" key="1">
    <source>
        <dbReference type="EMBL" id="QLI81201.1"/>
    </source>
</evidence>
<reference evidence="1 2" key="1">
    <citation type="journal article" date="2016" name="Int. J. Syst. Evol. Microbiol.">
        <title>Chitinibacter fontanus sp. nov., isolated from a spring.</title>
        <authorList>
            <person name="Sheu S.Y."/>
            <person name="Li Y.S."/>
            <person name="Young C.C."/>
            <person name="Chen W.M."/>
        </authorList>
    </citation>
    <scope>NUCLEOTIDE SEQUENCE [LARGE SCALE GENOMIC DNA]</scope>
    <source>
        <strain evidence="1 2">STM-7</strain>
    </source>
</reference>
<proteinExistence type="predicted"/>
<dbReference type="Proteomes" id="UP000510822">
    <property type="component" value="Chromosome"/>
</dbReference>